<keyword evidence="3" id="KW-1185">Reference proteome</keyword>
<protein>
    <recommendedName>
        <fullName evidence="4">Portal protein</fullName>
    </recommendedName>
</protein>
<organism evidence="2 3">
    <name type="scientific">Gallibacter intestinalis</name>
    <dbReference type="NCBI Taxonomy" id="2779356"/>
    <lineage>
        <taxon>Bacteria</taxon>
        <taxon>Bacillati</taxon>
        <taxon>Bacillota</taxon>
        <taxon>Clostridia</taxon>
        <taxon>Eubacteriales</taxon>
        <taxon>Eubacteriaceae</taxon>
        <taxon>Gallibacter</taxon>
    </lineage>
</organism>
<evidence type="ECO:0000313" key="3">
    <source>
        <dbReference type="Proteomes" id="UP001516588"/>
    </source>
</evidence>
<comment type="caution">
    <text evidence="2">The sequence shown here is derived from an EMBL/GenBank/DDBJ whole genome shotgun (WGS) entry which is preliminary data.</text>
</comment>
<dbReference type="RefSeq" id="WP_226385347.1">
    <property type="nucleotide sequence ID" value="NZ_JADCKA010000008.1"/>
</dbReference>
<dbReference type="EMBL" id="JADCKA010000008">
    <property type="protein sequence ID" value="MBE5035698.1"/>
    <property type="molecule type" value="Genomic_DNA"/>
</dbReference>
<sequence length="639" mass="73097">MRKKKEQQEVYVTEDTIKEATGRLNKYLEKKQSIDARVNANEDFWRQRHWDNYQVNDGCSEFDEKPVSAWMFNSLANKHADIMDNYPKPNILPRTEADEADAKMLSDIIPMILERNDYEELYSNKHWYRLKNGTCVTGVFWDNAKADGKGDITIKKIDLHNLAWEMGVDDIQDSREVFVLSVEDNETLEAMYPQLKGHLGMDVGINKIQYRKDYAEDLGEYSTVVDWYYKVKVPRVLYQDDGTELVTEKTILHYAKFCNDVLLYSSENNDELRDVGYYEHGLYPFVFDTLFPIEEEVVGFGYIDVMRDPQKYIDKLDQMINRNAYMIGNPRYFVKNSAGINKDQFADWSNQIVEVAGDVSDSVKEIQFPTIPTAVMTQKESKIEELKETSGNRDFSQGSTSSGVTAASAIAALQEAGSKLSRDMIKASYRAFCKEMDLVVELIRQFYIEPRDFRIDRDNGEYEFVKYDNSNINRQAVDEAGNPIIGDNGKPEMEKPVFDIKISAEKKSPFSRAAQNELAKEMYGMGWFNPNNAEPSLIAIDMMEFEGKEKVKQQIQQQSMFMQQFNRMQQVIMQTDATFPQLGLAVQAGLAEAPMFPQQTQAPQGTSEGSGEGNNGLPKTDNTMATKMRTRAAEAATPR</sequence>
<feature type="region of interest" description="Disordered" evidence="1">
    <location>
        <begin position="598"/>
        <end position="639"/>
    </location>
</feature>
<reference evidence="2 3" key="1">
    <citation type="submission" date="2020-10" db="EMBL/GenBank/DDBJ databases">
        <title>ChiBAC.</title>
        <authorList>
            <person name="Zenner C."/>
            <person name="Hitch T.C.A."/>
            <person name="Clavel T."/>
        </authorList>
    </citation>
    <scope>NUCLEOTIDE SEQUENCE [LARGE SCALE GENOMIC DNA]</scope>
    <source>
        <strain evidence="2 3">DSM 108706</strain>
    </source>
</reference>
<gene>
    <name evidence="2" type="ORF">INF20_05315</name>
</gene>
<dbReference type="Pfam" id="PF16510">
    <property type="entry name" value="P22_portal"/>
    <property type="match status" value="1"/>
</dbReference>
<evidence type="ECO:0000256" key="1">
    <source>
        <dbReference type="SAM" id="MobiDB-lite"/>
    </source>
</evidence>
<evidence type="ECO:0008006" key="4">
    <source>
        <dbReference type="Google" id="ProtNLM"/>
    </source>
</evidence>
<evidence type="ECO:0000313" key="2">
    <source>
        <dbReference type="EMBL" id="MBE5035698.1"/>
    </source>
</evidence>
<dbReference type="InterPro" id="IPR032427">
    <property type="entry name" value="P22_portal"/>
</dbReference>
<proteinExistence type="predicted"/>
<accession>A0ABR9QXW5</accession>
<dbReference type="Proteomes" id="UP001516588">
    <property type="component" value="Unassembled WGS sequence"/>
</dbReference>
<name>A0ABR9QXW5_9FIRM</name>